<proteinExistence type="predicted"/>
<evidence type="ECO:0000256" key="2">
    <source>
        <dbReference type="ARBA" id="ARBA00023136"/>
    </source>
</evidence>
<keyword evidence="3" id="KW-0998">Cell outer membrane</keyword>
<dbReference type="OrthoDB" id="9792021at2"/>
<evidence type="ECO:0000313" key="8">
    <source>
        <dbReference type="Proteomes" id="UP000237682"/>
    </source>
</evidence>
<dbReference type="Pfam" id="PF00691">
    <property type="entry name" value="OmpA"/>
    <property type="match status" value="1"/>
</dbReference>
<dbReference type="PROSITE" id="PS51123">
    <property type="entry name" value="OMPA_2"/>
    <property type="match status" value="1"/>
</dbReference>
<gene>
    <name evidence="7" type="ORF">C5L14_28785</name>
</gene>
<keyword evidence="2 4" id="KW-0472">Membrane</keyword>
<feature type="signal peptide" evidence="5">
    <location>
        <begin position="1"/>
        <end position="25"/>
    </location>
</feature>
<evidence type="ECO:0000313" key="7">
    <source>
        <dbReference type="EMBL" id="PRH84074.1"/>
    </source>
</evidence>
<reference evidence="7 8" key="1">
    <citation type="submission" date="2018-02" db="EMBL/GenBank/DDBJ databases">
        <title>Whole genome sequencing of endophytic bacterium.</title>
        <authorList>
            <person name="Eedara R."/>
            <person name="Podile A.R."/>
        </authorList>
    </citation>
    <scope>NUCLEOTIDE SEQUENCE [LARGE SCALE GENOMIC DNA]</scope>
    <source>
        <strain evidence="7 8">RP1T</strain>
    </source>
</reference>
<comment type="caution">
    <text evidence="7">The sequence shown here is derived from an EMBL/GenBank/DDBJ whole genome shotgun (WGS) entry which is preliminary data.</text>
</comment>
<dbReference type="PRINTS" id="PR01021">
    <property type="entry name" value="OMPADOMAIN"/>
</dbReference>
<evidence type="ECO:0000259" key="6">
    <source>
        <dbReference type="PROSITE" id="PS51123"/>
    </source>
</evidence>
<dbReference type="AlphaFoldDB" id="A0A2S9Q459"/>
<dbReference type="InterPro" id="IPR006664">
    <property type="entry name" value="OMP_bac"/>
</dbReference>
<dbReference type="SUPFAM" id="SSF103088">
    <property type="entry name" value="OmpA-like"/>
    <property type="match status" value="1"/>
</dbReference>
<evidence type="ECO:0000256" key="3">
    <source>
        <dbReference type="ARBA" id="ARBA00023237"/>
    </source>
</evidence>
<dbReference type="CDD" id="cd07185">
    <property type="entry name" value="OmpA_C-like"/>
    <property type="match status" value="1"/>
</dbReference>
<feature type="chain" id="PRO_5015629078" description="OmpA-like domain-containing protein" evidence="5">
    <location>
        <begin position="26"/>
        <end position="300"/>
    </location>
</feature>
<sequence length="300" mass="31933">MGVSFLLKLAAATVIGLASAGAALADCASLDAQVKAAIGAGKADALPALADAIAKDTTCDSTYVAKARRSIALAVLLGGEQAGGGYSPQAVASAAAIARPWQVAMALGDVKYDAKDYPAAVEAYEAAINDIRNVKDVPKAPPREIEEYLAKRAYQAKSLAPNYISSRGVRGQAEGVMVPTFRNFTAVSVPVPIRFNTNEAVLTEDGDKAVDDLFNFLKTQSAGSVILTGHTDERGDPQYNMSLSRARAQTVAEALRRRGLTLVIRVEGRGARDPFAADDRSKYSRDDLYSFDRRVEYQVK</sequence>
<protein>
    <recommendedName>
        <fullName evidence="6">OmpA-like domain-containing protein</fullName>
    </recommendedName>
</protein>
<comment type="subcellular location">
    <subcellularLocation>
        <location evidence="1">Cell outer membrane</location>
    </subcellularLocation>
</comment>
<organism evidence="7 8">
    <name type="scientific">Labrys okinawensis</name>
    <dbReference type="NCBI Taxonomy" id="346911"/>
    <lineage>
        <taxon>Bacteria</taxon>
        <taxon>Pseudomonadati</taxon>
        <taxon>Pseudomonadota</taxon>
        <taxon>Alphaproteobacteria</taxon>
        <taxon>Hyphomicrobiales</taxon>
        <taxon>Xanthobacteraceae</taxon>
        <taxon>Labrys</taxon>
    </lineage>
</organism>
<keyword evidence="8" id="KW-1185">Reference proteome</keyword>
<dbReference type="PANTHER" id="PTHR30329">
    <property type="entry name" value="STATOR ELEMENT OF FLAGELLAR MOTOR COMPLEX"/>
    <property type="match status" value="1"/>
</dbReference>
<dbReference type="Gene3D" id="3.30.1330.60">
    <property type="entry name" value="OmpA-like domain"/>
    <property type="match status" value="1"/>
</dbReference>
<dbReference type="GO" id="GO:0009279">
    <property type="term" value="C:cell outer membrane"/>
    <property type="evidence" value="ECO:0007669"/>
    <property type="project" value="UniProtKB-SubCell"/>
</dbReference>
<keyword evidence="5" id="KW-0732">Signal</keyword>
<dbReference type="Proteomes" id="UP000237682">
    <property type="component" value="Unassembled WGS sequence"/>
</dbReference>
<dbReference type="RefSeq" id="WP_105865501.1">
    <property type="nucleotide sequence ID" value="NZ_PUEJ01000016.1"/>
</dbReference>
<evidence type="ECO:0000256" key="1">
    <source>
        <dbReference type="ARBA" id="ARBA00004442"/>
    </source>
</evidence>
<feature type="domain" description="OmpA-like" evidence="6">
    <location>
        <begin position="182"/>
        <end position="300"/>
    </location>
</feature>
<accession>A0A2S9Q459</accession>
<dbReference type="PANTHER" id="PTHR30329:SF21">
    <property type="entry name" value="LIPOPROTEIN YIAD-RELATED"/>
    <property type="match status" value="1"/>
</dbReference>
<evidence type="ECO:0000256" key="4">
    <source>
        <dbReference type="PROSITE-ProRule" id="PRU00473"/>
    </source>
</evidence>
<evidence type="ECO:0000256" key="5">
    <source>
        <dbReference type="SAM" id="SignalP"/>
    </source>
</evidence>
<dbReference type="InterPro" id="IPR050330">
    <property type="entry name" value="Bact_OuterMem_StrucFunc"/>
</dbReference>
<dbReference type="InterPro" id="IPR036737">
    <property type="entry name" value="OmpA-like_sf"/>
</dbReference>
<dbReference type="EMBL" id="PUEJ01000016">
    <property type="protein sequence ID" value="PRH84074.1"/>
    <property type="molecule type" value="Genomic_DNA"/>
</dbReference>
<dbReference type="InterPro" id="IPR006665">
    <property type="entry name" value="OmpA-like"/>
</dbReference>
<name>A0A2S9Q459_9HYPH</name>